<dbReference type="InParanoid" id="A0A2K1JP04"/>
<protein>
    <submittedName>
        <fullName evidence="3 4">Uncharacterized protein</fullName>
    </submittedName>
</protein>
<keyword evidence="2" id="KW-1133">Transmembrane helix</keyword>
<keyword evidence="2" id="KW-0472">Membrane</keyword>
<reference evidence="3 5" key="1">
    <citation type="journal article" date="2008" name="Science">
        <title>The Physcomitrella genome reveals evolutionary insights into the conquest of land by plants.</title>
        <authorList>
            <person name="Rensing S."/>
            <person name="Lang D."/>
            <person name="Zimmer A."/>
            <person name="Terry A."/>
            <person name="Salamov A."/>
            <person name="Shapiro H."/>
            <person name="Nishiyama T."/>
            <person name="Perroud P.-F."/>
            <person name="Lindquist E."/>
            <person name="Kamisugi Y."/>
            <person name="Tanahashi T."/>
            <person name="Sakakibara K."/>
            <person name="Fujita T."/>
            <person name="Oishi K."/>
            <person name="Shin-I T."/>
            <person name="Kuroki Y."/>
            <person name="Toyoda A."/>
            <person name="Suzuki Y."/>
            <person name="Hashimoto A."/>
            <person name="Yamaguchi K."/>
            <person name="Sugano A."/>
            <person name="Kohara Y."/>
            <person name="Fujiyama A."/>
            <person name="Anterola A."/>
            <person name="Aoki S."/>
            <person name="Ashton N."/>
            <person name="Barbazuk W.B."/>
            <person name="Barker E."/>
            <person name="Bennetzen J."/>
            <person name="Bezanilla M."/>
            <person name="Blankenship R."/>
            <person name="Cho S.H."/>
            <person name="Dutcher S."/>
            <person name="Estelle M."/>
            <person name="Fawcett J.A."/>
            <person name="Gundlach H."/>
            <person name="Hanada K."/>
            <person name="Heyl A."/>
            <person name="Hicks K.A."/>
            <person name="Hugh J."/>
            <person name="Lohr M."/>
            <person name="Mayer K."/>
            <person name="Melkozernov A."/>
            <person name="Murata T."/>
            <person name="Nelson D."/>
            <person name="Pils B."/>
            <person name="Prigge M."/>
            <person name="Reiss B."/>
            <person name="Renner T."/>
            <person name="Rombauts S."/>
            <person name="Rushton P."/>
            <person name="Sanderfoot A."/>
            <person name="Schween G."/>
            <person name="Shiu S.-H."/>
            <person name="Stueber K."/>
            <person name="Theodoulou F.L."/>
            <person name="Tu H."/>
            <person name="Van de Peer Y."/>
            <person name="Verrier P.J."/>
            <person name="Waters E."/>
            <person name="Wood A."/>
            <person name="Yang L."/>
            <person name="Cove D."/>
            <person name="Cuming A."/>
            <person name="Hasebe M."/>
            <person name="Lucas S."/>
            <person name="Mishler D.B."/>
            <person name="Reski R."/>
            <person name="Grigoriev I."/>
            <person name="Quatrano R.S."/>
            <person name="Boore J.L."/>
        </authorList>
    </citation>
    <scope>NUCLEOTIDE SEQUENCE [LARGE SCALE GENOMIC DNA]</scope>
    <source>
        <strain evidence="4 5">cv. Gransden 2004</strain>
    </source>
</reference>
<sequence>METARMLAVSSMGGIGFTSAEEGAGGDGLGDSSNNCLQLSRTNKLIAFSGFLGFGMLLQMMVRAPDSNTPHHNLVFLLARNINNDNSKSRKGIEMSNNPCEQSFVQ</sequence>
<gene>
    <name evidence="3" type="ORF">PHYPA_015660</name>
</gene>
<evidence type="ECO:0000256" key="1">
    <source>
        <dbReference type="SAM" id="MobiDB-lite"/>
    </source>
</evidence>
<organism evidence="3">
    <name type="scientific">Physcomitrium patens</name>
    <name type="common">Spreading-leaved earth moss</name>
    <name type="synonym">Physcomitrella patens</name>
    <dbReference type="NCBI Taxonomy" id="3218"/>
    <lineage>
        <taxon>Eukaryota</taxon>
        <taxon>Viridiplantae</taxon>
        <taxon>Streptophyta</taxon>
        <taxon>Embryophyta</taxon>
        <taxon>Bryophyta</taxon>
        <taxon>Bryophytina</taxon>
        <taxon>Bryopsida</taxon>
        <taxon>Funariidae</taxon>
        <taxon>Funariales</taxon>
        <taxon>Funariaceae</taxon>
        <taxon>Physcomitrium</taxon>
    </lineage>
</organism>
<dbReference type="AlphaFoldDB" id="A0A2K1JP04"/>
<name>A0A2K1JP04_PHYPA</name>
<reference evidence="3 5" key="2">
    <citation type="journal article" date="2018" name="Plant J.">
        <title>The Physcomitrella patens chromosome-scale assembly reveals moss genome structure and evolution.</title>
        <authorList>
            <person name="Lang D."/>
            <person name="Ullrich K.K."/>
            <person name="Murat F."/>
            <person name="Fuchs J."/>
            <person name="Jenkins J."/>
            <person name="Haas F.B."/>
            <person name="Piednoel M."/>
            <person name="Gundlach H."/>
            <person name="Van Bel M."/>
            <person name="Meyberg R."/>
            <person name="Vives C."/>
            <person name="Morata J."/>
            <person name="Symeonidi A."/>
            <person name="Hiss M."/>
            <person name="Muchero W."/>
            <person name="Kamisugi Y."/>
            <person name="Saleh O."/>
            <person name="Blanc G."/>
            <person name="Decker E.L."/>
            <person name="van Gessel N."/>
            <person name="Grimwood J."/>
            <person name="Hayes R.D."/>
            <person name="Graham S.W."/>
            <person name="Gunter L.E."/>
            <person name="McDaniel S.F."/>
            <person name="Hoernstein S.N.W."/>
            <person name="Larsson A."/>
            <person name="Li F.W."/>
            <person name="Perroud P.F."/>
            <person name="Phillips J."/>
            <person name="Ranjan P."/>
            <person name="Rokshar D.S."/>
            <person name="Rothfels C.J."/>
            <person name="Schneider L."/>
            <person name="Shu S."/>
            <person name="Stevenson D.W."/>
            <person name="Thummler F."/>
            <person name="Tillich M."/>
            <person name="Villarreal Aguilar J.C."/>
            <person name="Widiez T."/>
            <person name="Wong G.K."/>
            <person name="Wymore A."/>
            <person name="Zhang Y."/>
            <person name="Zimmer A.D."/>
            <person name="Quatrano R.S."/>
            <person name="Mayer K.F.X."/>
            <person name="Goodstein D."/>
            <person name="Casacuberta J.M."/>
            <person name="Vandepoele K."/>
            <person name="Reski R."/>
            <person name="Cuming A.C."/>
            <person name="Tuskan G.A."/>
            <person name="Maumus F."/>
            <person name="Salse J."/>
            <person name="Schmutz J."/>
            <person name="Rensing S.A."/>
        </authorList>
    </citation>
    <scope>NUCLEOTIDE SEQUENCE [LARGE SCALE GENOMIC DNA]</scope>
    <source>
        <strain evidence="4 5">cv. Gransden 2004</strain>
    </source>
</reference>
<evidence type="ECO:0000313" key="5">
    <source>
        <dbReference type="Proteomes" id="UP000006727"/>
    </source>
</evidence>
<feature type="compositionally biased region" description="Polar residues" evidence="1">
    <location>
        <begin position="95"/>
        <end position="106"/>
    </location>
</feature>
<feature type="transmembrane region" description="Helical" evidence="2">
    <location>
        <begin position="44"/>
        <end position="62"/>
    </location>
</feature>
<dbReference type="EnsemblPlants" id="Pp3c12_489V3.1">
    <property type="protein sequence ID" value="Pp3c12_489V3.1"/>
    <property type="gene ID" value="Pp3c12_489"/>
</dbReference>
<evidence type="ECO:0000313" key="3">
    <source>
        <dbReference type="EMBL" id="PNR43280.1"/>
    </source>
</evidence>
<feature type="region of interest" description="Disordered" evidence="1">
    <location>
        <begin position="86"/>
        <end position="106"/>
    </location>
</feature>
<proteinExistence type="predicted"/>
<dbReference type="Gramene" id="Pp3c12_489V3.1">
    <property type="protein sequence ID" value="Pp3c12_489V3.1"/>
    <property type="gene ID" value="Pp3c12_489"/>
</dbReference>
<reference evidence="4" key="3">
    <citation type="submission" date="2020-12" db="UniProtKB">
        <authorList>
            <consortium name="EnsemblPlants"/>
        </authorList>
    </citation>
    <scope>IDENTIFICATION</scope>
</reference>
<dbReference type="EMBL" id="ABEU02000012">
    <property type="protein sequence ID" value="PNR43280.1"/>
    <property type="molecule type" value="Genomic_DNA"/>
</dbReference>
<evidence type="ECO:0000313" key="4">
    <source>
        <dbReference type="EnsemblPlants" id="Pp3c12_489V3.1"/>
    </source>
</evidence>
<dbReference type="Proteomes" id="UP000006727">
    <property type="component" value="Chromosome 12"/>
</dbReference>
<accession>A0A2K1JP04</accession>
<keyword evidence="2" id="KW-0812">Transmembrane</keyword>
<evidence type="ECO:0000256" key="2">
    <source>
        <dbReference type="SAM" id="Phobius"/>
    </source>
</evidence>
<keyword evidence="5" id="KW-1185">Reference proteome</keyword>